<protein>
    <submittedName>
        <fullName evidence="2">Uncharacterized protein</fullName>
    </submittedName>
</protein>
<name>A0A1Y1UUY8_9FUNG</name>
<evidence type="ECO:0000313" key="3">
    <source>
        <dbReference type="Proteomes" id="UP000193719"/>
    </source>
</evidence>
<reference evidence="2 3" key="2">
    <citation type="submission" date="2016-08" db="EMBL/GenBank/DDBJ databases">
        <title>Pervasive Adenine N6-methylation of Active Genes in Fungi.</title>
        <authorList>
            <consortium name="DOE Joint Genome Institute"/>
            <person name="Mondo S.J."/>
            <person name="Dannebaum R.O."/>
            <person name="Kuo R.C."/>
            <person name="Labutti K."/>
            <person name="Haridas S."/>
            <person name="Kuo A."/>
            <person name="Salamov A."/>
            <person name="Ahrendt S.R."/>
            <person name="Lipzen A."/>
            <person name="Sullivan W."/>
            <person name="Andreopoulos W.B."/>
            <person name="Clum A."/>
            <person name="Lindquist E."/>
            <person name="Daum C."/>
            <person name="Ramamoorthy G.K."/>
            <person name="Gryganskyi A."/>
            <person name="Culley D."/>
            <person name="Magnuson J.K."/>
            <person name="James T.Y."/>
            <person name="O'Malley M.A."/>
            <person name="Stajich J.E."/>
            <person name="Spatafora J.W."/>
            <person name="Visel A."/>
            <person name="Grigoriev I.V."/>
        </authorList>
    </citation>
    <scope>NUCLEOTIDE SEQUENCE [LARGE SCALE GENOMIC DNA]</scope>
    <source>
        <strain evidence="3">finn</strain>
    </source>
</reference>
<evidence type="ECO:0000256" key="1">
    <source>
        <dbReference type="SAM" id="Phobius"/>
    </source>
</evidence>
<gene>
    <name evidence="2" type="ORF">BCR36DRAFT_587697</name>
</gene>
<reference evidence="2 3" key="1">
    <citation type="submission" date="2016-08" db="EMBL/GenBank/DDBJ databases">
        <title>Genomes of anaerobic fungi encode conserved fungal cellulosomes for biomass hydrolysis.</title>
        <authorList>
            <consortium name="DOE Joint Genome Institute"/>
            <person name="Haitjema C.H."/>
            <person name="Gilmore S.P."/>
            <person name="Henske J.K."/>
            <person name="Solomon K.V."/>
            <person name="De Groot R."/>
            <person name="Kuo A."/>
            <person name="Mondo S.J."/>
            <person name="Salamov A.A."/>
            <person name="Labutti K."/>
            <person name="Zhao Z."/>
            <person name="Chiniquy J."/>
            <person name="Barry K."/>
            <person name="Brewer H.M."/>
            <person name="Purvine S.O."/>
            <person name="Wright A.T."/>
            <person name="Boxma B."/>
            <person name="Van Alen T."/>
            <person name="Hackstein J.H."/>
            <person name="Baker S.E."/>
            <person name="Grigoriev I.V."/>
            <person name="O'Malley M.A."/>
        </authorList>
    </citation>
    <scope>NUCLEOTIDE SEQUENCE [LARGE SCALE GENOMIC DNA]</scope>
    <source>
        <strain evidence="3">finn</strain>
    </source>
</reference>
<keyword evidence="1" id="KW-1133">Transmembrane helix</keyword>
<dbReference type="Proteomes" id="UP000193719">
    <property type="component" value="Unassembled WGS sequence"/>
</dbReference>
<comment type="caution">
    <text evidence="2">The sequence shown here is derived from an EMBL/GenBank/DDBJ whole genome shotgun (WGS) entry which is preliminary data.</text>
</comment>
<evidence type="ECO:0000313" key="2">
    <source>
        <dbReference type="EMBL" id="ORX41838.1"/>
    </source>
</evidence>
<keyword evidence="3" id="KW-1185">Reference proteome</keyword>
<dbReference type="EMBL" id="MCFH01000077">
    <property type="protein sequence ID" value="ORX41838.1"/>
    <property type="molecule type" value="Genomic_DNA"/>
</dbReference>
<feature type="transmembrane region" description="Helical" evidence="1">
    <location>
        <begin position="6"/>
        <end position="29"/>
    </location>
</feature>
<keyword evidence="1" id="KW-0472">Membrane</keyword>
<dbReference type="AlphaFoldDB" id="A0A1Y1UUY8"/>
<sequence>MNYYSFLVVLASFLLIFSVGCLPNLFFIISKDIPDGSRRELQNSNNTKTIDTLPPYSPPQSCIIEINNENGPPSYENTIQMNEEYPSVPPPAYIDLREHDI</sequence>
<organism evidence="2 3">
    <name type="scientific">Piromyces finnis</name>
    <dbReference type="NCBI Taxonomy" id="1754191"/>
    <lineage>
        <taxon>Eukaryota</taxon>
        <taxon>Fungi</taxon>
        <taxon>Fungi incertae sedis</taxon>
        <taxon>Chytridiomycota</taxon>
        <taxon>Chytridiomycota incertae sedis</taxon>
        <taxon>Neocallimastigomycetes</taxon>
        <taxon>Neocallimastigales</taxon>
        <taxon>Neocallimastigaceae</taxon>
        <taxon>Piromyces</taxon>
    </lineage>
</organism>
<keyword evidence="1" id="KW-0812">Transmembrane</keyword>
<accession>A0A1Y1UUY8</accession>
<proteinExistence type="predicted"/>